<dbReference type="Pfam" id="PF14322">
    <property type="entry name" value="SusD-like_3"/>
    <property type="match status" value="1"/>
</dbReference>
<accession>A0A4U1G320</accession>
<evidence type="ECO:0000256" key="4">
    <source>
        <dbReference type="ARBA" id="ARBA00023136"/>
    </source>
</evidence>
<proteinExistence type="inferred from homology"/>
<sequence length="477" mass="53349">MKIKRNINTYGGLIALMVLVCFSCKKMISVPDPADTITTSKVFATDDQATSAMAGVYSQMINSGGGGNIYGSFACGYSTLRAGFSSDELIDISAGPNPISLFKEESSILWTTAYKAIYGANDVIEGISASTAPTLKDPVRIRLTAEAKFVRAFSYFYLVNFFGDVPLALTVDFNQTARMKRTPKPEVYVQIVKDLEDARAALGIDFSSSKINARIRPNKWAATALLARVYLFTGDYQNAAALAGEVISQTSLFQLKDDLNEVFLTNSTEAIWQLQQNDPTGTTGFATPEGYSFLHNISFTGEYRIRFSDELIQNFENHDKRKIDWTIRIIKNGKTLYSPYKYKKGFNEISSPLTEYYMVLRLAEQYLIRAEARALGGGDLRLAIDDLNVVRHRAGLDDLPATLSKAEVIAAIEKERRTELFGEWGHRWFDLKRTGRAHDVLSVLQRKQPWLGDEQFLYPIPEAEIRANNNLSQNPGY</sequence>
<dbReference type="CDD" id="cd08977">
    <property type="entry name" value="SusD"/>
    <property type="match status" value="1"/>
</dbReference>
<evidence type="ECO:0000313" key="9">
    <source>
        <dbReference type="Proteomes" id="UP000309594"/>
    </source>
</evidence>
<comment type="similarity">
    <text evidence="2">Belongs to the SusD family.</text>
</comment>
<dbReference type="AlphaFoldDB" id="A0A4U1G320"/>
<keyword evidence="5" id="KW-0998">Cell outer membrane</keyword>
<evidence type="ECO:0000313" key="8">
    <source>
        <dbReference type="EMBL" id="TKC55172.1"/>
    </source>
</evidence>
<evidence type="ECO:0000256" key="1">
    <source>
        <dbReference type="ARBA" id="ARBA00004442"/>
    </source>
</evidence>
<dbReference type="InterPro" id="IPR033985">
    <property type="entry name" value="SusD-like_N"/>
</dbReference>
<dbReference type="SUPFAM" id="SSF48452">
    <property type="entry name" value="TPR-like"/>
    <property type="match status" value="1"/>
</dbReference>
<feature type="domain" description="SusD-like N-terminal" evidence="7">
    <location>
        <begin position="105"/>
        <end position="231"/>
    </location>
</feature>
<dbReference type="Pfam" id="PF07980">
    <property type="entry name" value="SusD_RagB"/>
    <property type="match status" value="1"/>
</dbReference>
<evidence type="ECO:0000256" key="2">
    <source>
        <dbReference type="ARBA" id="ARBA00006275"/>
    </source>
</evidence>
<dbReference type="Gene3D" id="1.25.40.390">
    <property type="match status" value="1"/>
</dbReference>
<keyword evidence="3" id="KW-0732">Signal</keyword>
<reference evidence="8 9" key="1">
    <citation type="submission" date="2019-04" db="EMBL/GenBank/DDBJ databases">
        <title>Pedobacter sp. RP-1-16 sp. nov., isolated from Arctic soil.</title>
        <authorList>
            <person name="Dahal R.H."/>
            <person name="Kim D.-U."/>
        </authorList>
    </citation>
    <scope>NUCLEOTIDE SEQUENCE [LARGE SCALE GENOMIC DNA]</scope>
    <source>
        <strain evidence="8 9">RP-1-16</strain>
    </source>
</reference>
<keyword evidence="4" id="KW-0472">Membrane</keyword>
<evidence type="ECO:0000256" key="5">
    <source>
        <dbReference type="ARBA" id="ARBA00023237"/>
    </source>
</evidence>
<gene>
    <name evidence="8" type="ORF">FBD94_25365</name>
</gene>
<dbReference type="EMBL" id="SWDX01000019">
    <property type="protein sequence ID" value="TKC55172.1"/>
    <property type="molecule type" value="Genomic_DNA"/>
</dbReference>
<evidence type="ECO:0000259" key="6">
    <source>
        <dbReference type="Pfam" id="PF07980"/>
    </source>
</evidence>
<name>A0A4U1G320_9SPHI</name>
<evidence type="ECO:0000259" key="7">
    <source>
        <dbReference type="Pfam" id="PF14322"/>
    </source>
</evidence>
<dbReference type="GO" id="GO:0009279">
    <property type="term" value="C:cell outer membrane"/>
    <property type="evidence" value="ECO:0007669"/>
    <property type="project" value="UniProtKB-SubCell"/>
</dbReference>
<comment type="subcellular location">
    <subcellularLocation>
        <location evidence="1">Cell outer membrane</location>
    </subcellularLocation>
</comment>
<feature type="domain" description="RagB/SusD" evidence="6">
    <location>
        <begin position="335"/>
        <end position="477"/>
    </location>
</feature>
<comment type="caution">
    <text evidence="8">The sequence shown here is derived from an EMBL/GenBank/DDBJ whole genome shotgun (WGS) entry which is preliminary data.</text>
</comment>
<dbReference type="InterPro" id="IPR011990">
    <property type="entry name" value="TPR-like_helical_dom_sf"/>
</dbReference>
<evidence type="ECO:0000256" key="3">
    <source>
        <dbReference type="ARBA" id="ARBA00022729"/>
    </source>
</evidence>
<organism evidence="8 9">
    <name type="scientific">Pedobacter hiemivivus</name>
    <dbReference type="NCBI Taxonomy" id="2530454"/>
    <lineage>
        <taxon>Bacteria</taxon>
        <taxon>Pseudomonadati</taxon>
        <taxon>Bacteroidota</taxon>
        <taxon>Sphingobacteriia</taxon>
        <taxon>Sphingobacteriales</taxon>
        <taxon>Sphingobacteriaceae</taxon>
        <taxon>Pedobacter</taxon>
    </lineage>
</organism>
<dbReference type="Proteomes" id="UP000309594">
    <property type="component" value="Unassembled WGS sequence"/>
</dbReference>
<protein>
    <submittedName>
        <fullName evidence="8">RagB/SusD family nutrient uptake outer membrane protein</fullName>
    </submittedName>
</protein>
<dbReference type="InterPro" id="IPR012944">
    <property type="entry name" value="SusD_RagB_dom"/>
</dbReference>
<dbReference type="RefSeq" id="WP_136882307.1">
    <property type="nucleotide sequence ID" value="NZ_SWDX01000019.1"/>
</dbReference>